<feature type="domain" description="Haem-binding" evidence="1">
    <location>
        <begin position="18"/>
        <end position="153"/>
    </location>
</feature>
<evidence type="ECO:0000313" key="3">
    <source>
        <dbReference type="Proteomes" id="UP000231564"/>
    </source>
</evidence>
<dbReference type="SMART" id="SM01235">
    <property type="entry name" value="Haem_bd"/>
    <property type="match status" value="1"/>
</dbReference>
<evidence type="ECO:0000313" key="2">
    <source>
        <dbReference type="EMBL" id="SFZ80397.1"/>
    </source>
</evidence>
<dbReference type="Pfam" id="PF14376">
    <property type="entry name" value="Haem_bd"/>
    <property type="match status" value="1"/>
</dbReference>
<dbReference type="EMBL" id="LT634361">
    <property type="protein sequence ID" value="SFZ80397.1"/>
    <property type="molecule type" value="Genomic_DNA"/>
</dbReference>
<gene>
    <name evidence="2" type="ORF">MARIT_0502</name>
</gene>
<organism evidence="2 3">
    <name type="scientific">Tenacibaculum maritimum NCIMB 2154</name>
    <dbReference type="NCBI Taxonomy" id="1349785"/>
    <lineage>
        <taxon>Bacteria</taxon>
        <taxon>Pseudomonadati</taxon>
        <taxon>Bacteroidota</taxon>
        <taxon>Flavobacteriia</taxon>
        <taxon>Flavobacteriales</taxon>
        <taxon>Flavobacteriaceae</taxon>
        <taxon>Tenacibaculum</taxon>
    </lineage>
</organism>
<dbReference type="InterPro" id="IPR025992">
    <property type="entry name" value="Haem-bd"/>
</dbReference>
<sequence length="166" mass="19697">MDQLFSRVIIQRFLAILFSSFILIQLYRPKKNDAGFIKEHDFLEIVAPPKEVGTLIKRACYDCHSNNTDYKWFDNIAPISWWVDLKIERAKFSLNFSEWKNLDTWRRLSFLSASAHDIRTGRMPTKAYLKFHPDAALSPLEKNRIIQWLESVNRFDNSYDYKTISK</sequence>
<dbReference type="KEGG" id="tmar:MARIT_0502"/>
<dbReference type="STRING" id="1349785.GCA_000509405_01353"/>
<protein>
    <recommendedName>
        <fullName evidence="1">Haem-binding domain-containing protein</fullName>
    </recommendedName>
</protein>
<reference evidence="2 3" key="1">
    <citation type="submission" date="2016-11" db="EMBL/GenBank/DDBJ databases">
        <authorList>
            <person name="Jaros S."/>
            <person name="Januszkiewicz K."/>
            <person name="Wedrychowicz H."/>
        </authorList>
    </citation>
    <scope>NUCLEOTIDE SEQUENCE [LARGE SCALE GENOMIC DNA]</scope>
    <source>
        <strain evidence="2">NCIMB 2154T</strain>
    </source>
</reference>
<evidence type="ECO:0000259" key="1">
    <source>
        <dbReference type="SMART" id="SM01235"/>
    </source>
</evidence>
<keyword evidence="3" id="KW-1185">Reference proteome</keyword>
<dbReference type="Proteomes" id="UP000231564">
    <property type="component" value="Chromosome MARIT"/>
</dbReference>
<dbReference type="GeneID" id="47722099"/>
<dbReference type="AlphaFoldDB" id="A0A2H1E6Y6"/>
<dbReference type="RefSeq" id="WP_084339874.1">
    <property type="nucleotide sequence ID" value="NZ_BAUG01000025.1"/>
</dbReference>
<dbReference type="OrthoDB" id="196738at2"/>
<name>A0A2H1E6Y6_9FLAO</name>
<accession>A0A2H1E6Y6</accession>
<proteinExistence type="predicted"/>